<feature type="region of interest" description="Disordered" evidence="1">
    <location>
        <begin position="118"/>
        <end position="139"/>
    </location>
</feature>
<feature type="compositionally biased region" description="Low complexity" evidence="1">
    <location>
        <begin position="1"/>
        <end position="33"/>
    </location>
</feature>
<protein>
    <submittedName>
        <fullName evidence="2">Uncharacterized protein</fullName>
    </submittedName>
</protein>
<dbReference type="EMBL" id="CP029556">
    <property type="protein sequence ID" value="AXA85215.1"/>
    <property type="molecule type" value="Genomic_DNA"/>
</dbReference>
<accession>A0A344J855</accession>
<keyword evidence="3" id="KW-1185">Reference proteome</keyword>
<dbReference type="AlphaFoldDB" id="A0A344J855"/>
<name>A0A344J855_9GAMM</name>
<feature type="region of interest" description="Disordered" evidence="1">
    <location>
        <begin position="1"/>
        <end position="69"/>
    </location>
</feature>
<proteinExistence type="predicted"/>
<sequence>MYANTVATTAVTTGSGVSRNIPTTASSPSATTPHFSTRPASSRPIAAEAPPMPPPRATTSASHPDRTMTVPPASAARAARVPPAGTASQASATIKVAAICQTNARRARIRLDETGWDTTGVPARGAKAETGPVKPQKYSRREKCRATFRAFSFRRAAGHPRPARITASGGYLPFFGR</sequence>
<evidence type="ECO:0000256" key="1">
    <source>
        <dbReference type="SAM" id="MobiDB-lite"/>
    </source>
</evidence>
<evidence type="ECO:0000313" key="2">
    <source>
        <dbReference type="EMBL" id="AXA85215.1"/>
    </source>
</evidence>
<dbReference type="Proteomes" id="UP000251842">
    <property type="component" value="Chromosome"/>
</dbReference>
<evidence type="ECO:0000313" key="3">
    <source>
        <dbReference type="Proteomes" id="UP000251842"/>
    </source>
</evidence>
<gene>
    <name evidence="2" type="ORF">DCD74_11480</name>
</gene>
<dbReference type="KEGG" id="lue:DCD74_11480"/>
<organism evidence="2 3">
    <name type="scientific">Solilutibacter oculi</name>
    <dbReference type="NCBI Taxonomy" id="2698682"/>
    <lineage>
        <taxon>Bacteria</taxon>
        <taxon>Pseudomonadati</taxon>
        <taxon>Pseudomonadota</taxon>
        <taxon>Gammaproteobacteria</taxon>
        <taxon>Lysobacterales</taxon>
        <taxon>Lysobacteraceae</taxon>
        <taxon>Solilutibacter</taxon>
    </lineage>
</organism>
<reference evidence="3" key="1">
    <citation type="submission" date="2018-05" db="EMBL/GenBank/DDBJ databases">
        <title>Luteimonas pekinense sp. nov., isolated from human Meibomian gland secretions, Beijing, China.</title>
        <authorList>
            <person name="Wen T."/>
            <person name="Bai H."/>
            <person name="Lv H."/>
        </authorList>
    </citation>
    <scope>NUCLEOTIDE SEQUENCE [LARGE SCALE GENOMIC DNA]</scope>
    <source>
        <strain evidence="3">83-4</strain>
    </source>
</reference>